<dbReference type="InParanoid" id="G3HZZ0"/>
<dbReference type="AlphaFoldDB" id="G3HZZ0"/>
<name>G3HZZ0_CRIGR</name>
<evidence type="ECO:0000313" key="2">
    <source>
        <dbReference type="EMBL" id="EGW03993.1"/>
    </source>
</evidence>
<proteinExistence type="predicted"/>
<accession>G3HZZ0</accession>
<dbReference type="Proteomes" id="UP000001075">
    <property type="component" value="Unassembled WGS sequence"/>
</dbReference>
<evidence type="ECO:0000313" key="3">
    <source>
        <dbReference type="Proteomes" id="UP000001075"/>
    </source>
</evidence>
<organism evidence="2 3">
    <name type="scientific">Cricetulus griseus</name>
    <name type="common">Chinese hamster</name>
    <name type="synonym">Cricetulus barabensis griseus</name>
    <dbReference type="NCBI Taxonomy" id="10029"/>
    <lineage>
        <taxon>Eukaryota</taxon>
        <taxon>Metazoa</taxon>
        <taxon>Chordata</taxon>
        <taxon>Craniata</taxon>
        <taxon>Vertebrata</taxon>
        <taxon>Euteleostomi</taxon>
        <taxon>Mammalia</taxon>
        <taxon>Eutheria</taxon>
        <taxon>Euarchontoglires</taxon>
        <taxon>Glires</taxon>
        <taxon>Rodentia</taxon>
        <taxon>Myomorpha</taxon>
        <taxon>Muroidea</taxon>
        <taxon>Cricetidae</taxon>
        <taxon>Cricetinae</taxon>
        <taxon>Cricetulus</taxon>
    </lineage>
</organism>
<feature type="transmembrane region" description="Helical" evidence="1">
    <location>
        <begin position="54"/>
        <end position="77"/>
    </location>
</feature>
<keyword evidence="1" id="KW-0472">Membrane</keyword>
<protein>
    <submittedName>
        <fullName evidence="2">Uncharacterized protein</fullName>
    </submittedName>
</protein>
<feature type="transmembrane region" description="Helical" evidence="1">
    <location>
        <begin position="20"/>
        <end position="42"/>
    </location>
</feature>
<dbReference type="EMBL" id="JH000991">
    <property type="protein sequence ID" value="EGW03993.1"/>
    <property type="molecule type" value="Genomic_DNA"/>
</dbReference>
<keyword evidence="1" id="KW-0812">Transmembrane</keyword>
<evidence type="ECO:0000256" key="1">
    <source>
        <dbReference type="SAM" id="Phobius"/>
    </source>
</evidence>
<gene>
    <name evidence="2" type="ORF">I79_016654</name>
</gene>
<sequence>MARDFCHIFFWEVLLLVRLVALGLVACNMVAEFDCYLLFLSVTSKAMVSVSGRLVPMFIGYSLIFLFLILVALVALAGDMTVVSI</sequence>
<keyword evidence="1" id="KW-1133">Transmembrane helix</keyword>
<reference evidence="3" key="1">
    <citation type="journal article" date="2011" name="Nat. Biotechnol.">
        <title>The genomic sequence of the Chinese hamster ovary (CHO)-K1 cell line.</title>
        <authorList>
            <person name="Xu X."/>
            <person name="Nagarajan H."/>
            <person name="Lewis N.E."/>
            <person name="Pan S."/>
            <person name="Cai Z."/>
            <person name="Liu X."/>
            <person name="Chen W."/>
            <person name="Xie M."/>
            <person name="Wang W."/>
            <person name="Hammond S."/>
            <person name="Andersen M.R."/>
            <person name="Neff N."/>
            <person name="Passarelli B."/>
            <person name="Koh W."/>
            <person name="Fan H.C."/>
            <person name="Wang J."/>
            <person name="Gui Y."/>
            <person name="Lee K.H."/>
            <person name="Betenbaugh M.J."/>
            <person name="Quake S.R."/>
            <person name="Famili I."/>
            <person name="Palsson B.O."/>
            <person name="Wang J."/>
        </authorList>
    </citation>
    <scope>NUCLEOTIDE SEQUENCE [LARGE SCALE GENOMIC DNA]</scope>
    <source>
        <strain evidence="3">CHO K1 cell line</strain>
    </source>
</reference>